<keyword evidence="2" id="KW-0238">DNA-binding</keyword>
<gene>
    <name evidence="7" type="primary">yesS</name>
    <name evidence="7" type="ORF">IMCC3317_25470</name>
</gene>
<feature type="transmembrane region" description="Helical" evidence="5">
    <location>
        <begin position="388"/>
        <end position="407"/>
    </location>
</feature>
<dbReference type="PROSITE" id="PS01124">
    <property type="entry name" value="HTH_ARAC_FAMILY_2"/>
    <property type="match status" value="1"/>
</dbReference>
<evidence type="ECO:0000256" key="5">
    <source>
        <dbReference type="SAM" id="Phobius"/>
    </source>
</evidence>
<name>A0A7L4ZL71_9FLAO</name>
<dbReference type="GO" id="GO:0003700">
    <property type="term" value="F:DNA-binding transcription factor activity"/>
    <property type="evidence" value="ECO:0007669"/>
    <property type="project" value="InterPro"/>
</dbReference>
<sequence length="565" mass="65252">MNPRTRIILISFFIYCGIVFSQEKDSLLLSSYQSLKEKYSQFQYAAPKTAKVYSDALVAKAIQENNTKEKFSAYIKQAYIEGYFGNLSEAISLLDESITYAIAEKNEKLLLSAISRKGTVYYDFGKYDNAIIYYLKIDSLARIRKNIDYQVYSNQNIGSVKTVLGDHEEAAKLFSENEAILLPLIDQKKYAFKYLNTLIGLCSAYTYFDMDAAEKYATKIKEIGEANNDQDALSYYYVLKGIILYQQKEYVEALEVLQKAENFIISLGKKSSLFTVYRFQGKTYFDTKKYQKAIAIFEKIKILQHEIKLDLFEYQEVINKLALSYSEIGNEKKAIENFTLSIQLNNTNDTLKRTITTKIKDLYDTKTIQEKIEALKKKANKKEQQRKVLVYVSIGLFLIIIILGILYRRYKIRNKQKFDIILNKLQQVETEKNIKPIVKVTEERQIPDAEITKILTALQKFENKKLFLNKTTSLASVAKKLNTNTSYLSKIINTHKGQTFINYITQLRIEYALHQLKNDKVLRSYSIKAIAEEVGFKSEGAFSRAFKKQTGIYPSFFIKNLTAGL</sequence>
<keyword evidence="3" id="KW-0804">Transcription</keyword>
<keyword evidence="1" id="KW-0805">Transcription regulation</keyword>
<keyword evidence="4" id="KW-0802">TPR repeat</keyword>
<dbReference type="SUPFAM" id="SSF46689">
    <property type="entry name" value="Homeodomain-like"/>
    <property type="match status" value="1"/>
</dbReference>
<dbReference type="AlphaFoldDB" id="A0A7L4ZL71"/>
<dbReference type="PANTHER" id="PTHR43280">
    <property type="entry name" value="ARAC-FAMILY TRANSCRIPTIONAL REGULATOR"/>
    <property type="match status" value="1"/>
</dbReference>
<evidence type="ECO:0000256" key="2">
    <source>
        <dbReference type="ARBA" id="ARBA00023125"/>
    </source>
</evidence>
<accession>A0A7L4ZL71</accession>
<dbReference type="Proteomes" id="UP000464657">
    <property type="component" value="Chromosome"/>
</dbReference>
<keyword evidence="5" id="KW-0472">Membrane</keyword>
<feature type="domain" description="HTH araC/xylS-type" evidence="6">
    <location>
        <begin position="452"/>
        <end position="560"/>
    </location>
</feature>
<dbReference type="InterPro" id="IPR019734">
    <property type="entry name" value="TPR_rpt"/>
</dbReference>
<evidence type="ECO:0000313" key="8">
    <source>
        <dbReference type="Proteomes" id="UP000464657"/>
    </source>
</evidence>
<dbReference type="GO" id="GO:0043565">
    <property type="term" value="F:sequence-specific DNA binding"/>
    <property type="evidence" value="ECO:0007669"/>
    <property type="project" value="InterPro"/>
</dbReference>
<keyword evidence="5" id="KW-1133">Transmembrane helix</keyword>
<dbReference type="Gene3D" id="1.10.10.60">
    <property type="entry name" value="Homeodomain-like"/>
    <property type="match status" value="2"/>
</dbReference>
<dbReference type="PANTHER" id="PTHR43280:SF2">
    <property type="entry name" value="HTH-TYPE TRANSCRIPTIONAL REGULATOR EXSA"/>
    <property type="match status" value="1"/>
</dbReference>
<evidence type="ECO:0000256" key="4">
    <source>
        <dbReference type="PROSITE-ProRule" id="PRU00339"/>
    </source>
</evidence>
<evidence type="ECO:0000259" key="6">
    <source>
        <dbReference type="PROSITE" id="PS01124"/>
    </source>
</evidence>
<dbReference type="Pfam" id="PF13181">
    <property type="entry name" value="TPR_8"/>
    <property type="match status" value="2"/>
</dbReference>
<keyword evidence="8" id="KW-1185">Reference proteome</keyword>
<dbReference type="OrthoDB" id="5295174at2"/>
<dbReference type="EMBL" id="CP019288">
    <property type="protein sequence ID" value="QHI37169.1"/>
    <property type="molecule type" value="Genomic_DNA"/>
</dbReference>
<dbReference type="PROSITE" id="PS50005">
    <property type="entry name" value="TPR"/>
    <property type="match status" value="1"/>
</dbReference>
<feature type="repeat" description="TPR" evidence="4">
    <location>
        <begin position="315"/>
        <end position="348"/>
    </location>
</feature>
<evidence type="ECO:0000313" key="7">
    <source>
        <dbReference type="EMBL" id="QHI37169.1"/>
    </source>
</evidence>
<keyword evidence="5" id="KW-0812">Transmembrane</keyword>
<dbReference type="Gene3D" id="1.25.40.10">
    <property type="entry name" value="Tetratricopeptide repeat domain"/>
    <property type="match status" value="2"/>
</dbReference>
<dbReference type="Pfam" id="PF12833">
    <property type="entry name" value="HTH_18"/>
    <property type="match status" value="1"/>
</dbReference>
<evidence type="ECO:0000256" key="3">
    <source>
        <dbReference type="ARBA" id="ARBA00023163"/>
    </source>
</evidence>
<dbReference type="RefSeq" id="WP_160129815.1">
    <property type="nucleotide sequence ID" value="NZ_CP019288.1"/>
</dbReference>
<protein>
    <submittedName>
        <fullName evidence="7">HTH-type transcriptional regulator YesS</fullName>
    </submittedName>
</protein>
<reference evidence="7 8" key="1">
    <citation type="journal article" date="2013" name="Int. J. Syst. Evol. Microbiol.">
        <title>Kordia antarctica sp. nov., isolated from Antarctic seawater.</title>
        <authorList>
            <person name="Baek K."/>
            <person name="Choi A."/>
            <person name="Kang I."/>
            <person name="Lee K."/>
            <person name="Cho J.C."/>
        </authorList>
    </citation>
    <scope>NUCLEOTIDE SEQUENCE [LARGE SCALE GENOMIC DNA]</scope>
    <source>
        <strain evidence="7 8">IMCC3317</strain>
    </source>
</reference>
<organism evidence="7 8">
    <name type="scientific">Kordia antarctica</name>
    <dbReference type="NCBI Taxonomy" id="1218801"/>
    <lineage>
        <taxon>Bacteria</taxon>
        <taxon>Pseudomonadati</taxon>
        <taxon>Bacteroidota</taxon>
        <taxon>Flavobacteriia</taxon>
        <taxon>Flavobacteriales</taxon>
        <taxon>Flavobacteriaceae</taxon>
        <taxon>Kordia</taxon>
    </lineage>
</organism>
<dbReference type="SMART" id="SM00342">
    <property type="entry name" value="HTH_ARAC"/>
    <property type="match status" value="1"/>
</dbReference>
<dbReference type="SUPFAM" id="SSF48452">
    <property type="entry name" value="TPR-like"/>
    <property type="match status" value="2"/>
</dbReference>
<dbReference type="InterPro" id="IPR011990">
    <property type="entry name" value="TPR-like_helical_dom_sf"/>
</dbReference>
<proteinExistence type="predicted"/>
<dbReference type="SMART" id="SM00028">
    <property type="entry name" value="TPR"/>
    <property type="match status" value="5"/>
</dbReference>
<evidence type="ECO:0000256" key="1">
    <source>
        <dbReference type="ARBA" id="ARBA00023015"/>
    </source>
</evidence>
<dbReference type="InterPro" id="IPR009057">
    <property type="entry name" value="Homeodomain-like_sf"/>
</dbReference>
<dbReference type="InterPro" id="IPR018060">
    <property type="entry name" value="HTH_AraC"/>
</dbReference>
<dbReference type="KEGG" id="kan:IMCC3317_25470"/>